<dbReference type="AlphaFoldDB" id="A0A9R0Q281"/>
<dbReference type="Pfam" id="PF00012">
    <property type="entry name" value="HSP70"/>
    <property type="match status" value="2"/>
</dbReference>
<accession>A0A9R0Q281</accession>
<dbReference type="PANTHER" id="PTHR19375">
    <property type="entry name" value="HEAT SHOCK PROTEIN 70KDA"/>
    <property type="match status" value="1"/>
</dbReference>
<evidence type="ECO:0000256" key="2">
    <source>
        <dbReference type="ARBA" id="ARBA00022840"/>
    </source>
</evidence>
<keyword evidence="5" id="KW-1185">Reference proteome</keyword>
<dbReference type="PRINTS" id="PR00301">
    <property type="entry name" value="HEATSHOCK70"/>
</dbReference>
<dbReference type="FunFam" id="3.90.640.10:FF:000003">
    <property type="entry name" value="Molecular chaperone DnaK"/>
    <property type="match status" value="2"/>
</dbReference>
<protein>
    <recommendedName>
        <fullName evidence="6">Heat shock protein 70</fullName>
    </recommendedName>
</protein>
<sequence>MSLPRHRWHMVLKKRTMKQFWFLKVGDGVFEVLSTSGDTHLGGDDFDKRIVDWLAGSFKNDEGIDLLKDKQALQRLTELPFITATADGPKHIETTLTRGKFEELCSDLLDRLRTPVDNSLRDAKLSLKEIDEVILVGGSTRIPAVQDLVKKMTGKDPNVTVNPDEVVALGIIPRNTTLPTSKSEVFSTAADGQTSVEINVLQGEREFVRDNKSLGSFRLDGIPPAPRGVPQIEVKFDIDANGILSVAAVDKGTGKKQDITITGASTLPKDEVEKMVEEAEKFAAEDKEKRDAIDTKNQAESVMYQTEKQLKELGDKVPGDVKEKVEGKLKELQDAVAGGSTQTIKDALAALNQEVMQLGQSLYQQQGSGPTPGADAAADSTGPGPSEKTGDGGDVIDADFTDSN</sequence>
<dbReference type="Gramene" id="TRITD1Av1G067490.10">
    <property type="protein sequence ID" value="TRITD1Av1G067490.10"/>
    <property type="gene ID" value="TRITD1Av1G067490"/>
</dbReference>
<keyword evidence="1" id="KW-0547">Nucleotide-binding</keyword>
<evidence type="ECO:0000256" key="3">
    <source>
        <dbReference type="SAM" id="MobiDB-lite"/>
    </source>
</evidence>
<dbReference type="GO" id="GO:0005524">
    <property type="term" value="F:ATP binding"/>
    <property type="evidence" value="ECO:0007669"/>
    <property type="project" value="UniProtKB-KW"/>
</dbReference>
<gene>
    <name evidence="4" type="ORF">TRITD_1Av1G067490</name>
</gene>
<reference evidence="4 5" key="1">
    <citation type="submission" date="2017-09" db="EMBL/GenBank/DDBJ databases">
        <authorList>
            <consortium name="International Durum Wheat Genome Sequencing Consortium (IDWGSC)"/>
            <person name="Milanesi L."/>
        </authorList>
    </citation>
    <scope>NUCLEOTIDE SEQUENCE [LARGE SCALE GENOMIC DNA]</scope>
    <source>
        <strain evidence="5">cv. Svevo</strain>
    </source>
</reference>
<dbReference type="SUPFAM" id="SSF100934">
    <property type="entry name" value="Heat shock protein 70kD (HSP70), C-terminal subdomain"/>
    <property type="match status" value="1"/>
</dbReference>
<dbReference type="InterPro" id="IPR029048">
    <property type="entry name" value="HSP70_C_sf"/>
</dbReference>
<dbReference type="GO" id="GO:0140662">
    <property type="term" value="F:ATP-dependent protein folding chaperone"/>
    <property type="evidence" value="ECO:0007669"/>
    <property type="project" value="InterPro"/>
</dbReference>
<dbReference type="InterPro" id="IPR043129">
    <property type="entry name" value="ATPase_NBD"/>
</dbReference>
<evidence type="ECO:0008006" key="6">
    <source>
        <dbReference type="Google" id="ProtNLM"/>
    </source>
</evidence>
<dbReference type="Proteomes" id="UP000324705">
    <property type="component" value="Chromosome 1A"/>
</dbReference>
<dbReference type="Gene3D" id="1.20.1270.10">
    <property type="match status" value="1"/>
</dbReference>
<dbReference type="SUPFAM" id="SSF100920">
    <property type="entry name" value="Heat shock protein 70kD (HSP70), peptide-binding domain"/>
    <property type="match status" value="1"/>
</dbReference>
<proteinExistence type="predicted"/>
<dbReference type="FunFam" id="1.20.1270.10:FF:000001">
    <property type="entry name" value="Molecular chaperone DnaK"/>
    <property type="match status" value="1"/>
</dbReference>
<dbReference type="Gene3D" id="3.90.640.10">
    <property type="entry name" value="Actin, Chain A, domain 4"/>
    <property type="match status" value="1"/>
</dbReference>
<dbReference type="Gene3D" id="2.60.34.10">
    <property type="entry name" value="Substrate Binding Domain Of DNAk, Chain A, domain 1"/>
    <property type="match status" value="1"/>
</dbReference>
<evidence type="ECO:0000256" key="1">
    <source>
        <dbReference type="ARBA" id="ARBA00022741"/>
    </source>
</evidence>
<dbReference type="FunFam" id="2.60.34.10:FF:000016">
    <property type="entry name" value="Heat shock protein 70"/>
    <property type="match status" value="1"/>
</dbReference>
<dbReference type="EMBL" id="LT934111">
    <property type="protein sequence ID" value="VAH03459.1"/>
    <property type="molecule type" value="Genomic_DNA"/>
</dbReference>
<evidence type="ECO:0000313" key="5">
    <source>
        <dbReference type="Proteomes" id="UP000324705"/>
    </source>
</evidence>
<organism evidence="4 5">
    <name type="scientific">Triticum turgidum subsp. durum</name>
    <name type="common">Durum wheat</name>
    <name type="synonym">Triticum durum</name>
    <dbReference type="NCBI Taxonomy" id="4567"/>
    <lineage>
        <taxon>Eukaryota</taxon>
        <taxon>Viridiplantae</taxon>
        <taxon>Streptophyta</taxon>
        <taxon>Embryophyta</taxon>
        <taxon>Tracheophyta</taxon>
        <taxon>Spermatophyta</taxon>
        <taxon>Magnoliopsida</taxon>
        <taxon>Liliopsida</taxon>
        <taxon>Poales</taxon>
        <taxon>Poaceae</taxon>
        <taxon>BOP clade</taxon>
        <taxon>Pooideae</taxon>
        <taxon>Triticodae</taxon>
        <taxon>Triticeae</taxon>
        <taxon>Triticinae</taxon>
        <taxon>Triticum</taxon>
    </lineage>
</organism>
<dbReference type="PROSITE" id="PS01036">
    <property type="entry name" value="HSP70_3"/>
    <property type="match status" value="1"/>
</dbReference>
<dbReference type="InterPro" id="IPR013126">
    <property type="entry name" value="Hsp_70_fam"/>
</dbReference>
<dbReference type="InterPro" id="IPR018181">
    <property type="entry name" value="Heat_shock_70_CS"/>
</dbReference>
<evidence type="ECO:0000313" key="4">
    <source>
        <dbReference type="EMBL" id="VAH03459.1"/>
    </source>
</evidence>
<dbReference type="InterPro" id="IPR029047">
    <property type="entry name" value="HSP70_peptide-bd_sf"/>
</dbReference>
<name>A0A9R0Q281_TRITD</name>
<feature type="region of interest" description="Disordered" evidence="3">
    <location>
        <begin position="361"/>
        <end position="404"/>
    </location>
</feature>
<dbReference type="Gene3D" id="3.30.420.40">
    <property type="match status" value="2"/>
</dbReference>
<dbReference type="SUPFAM" id="SSF53067">
    <property type="entry name" value="Actin-like ATPase domain"/>
    <property type="match status" value="1"/>
</dbReference>
<keyword evidence="2" id="KW-0067">ATP-binding</keyword>
<feature type="compositionally biased region" description="Acidic residues" evidence="3">
    <location>
        <begin position="394"/>
        <end position="404"/>
    </location>
</feature>